<dbReference type="OrthoDB" id="5500342at2"/>
<protein>
    <recommendedName>
        <fullName evidence="3">CENP-V/GFA domain-containing protein</fullName>
    </recommendedName>
</protein>
<gene>
    <name evidence="1" type="ORF">TRM7557_03291</name>
</gene>
<dbReference type="STRING" id="928856.SAMN04488049_102127"/>
<evidence type="ECO:0000313" key="1">
    <source>
        <dbReference type="EMBL" id="CUH81201.1"/>
    </source>
</evidence>
<dbReference type="EMBL" id="CYSD01000042">
    <property type="protein sequence ID" value="CUH81201.1"/>
    <property type="molecule type" value="Genomic_DNA"/>
</dbReference>
<proteinExistence type="predicted"/>
<dbReference type="Pfam" id="PF19648">
    <property type="entry name" value="DUF6151"/>
    <property type="match status" value="1"/>
</dbReference>
<keyword evidence="2" id="KW-1185">Reference proteome</keyword>
<dbReference type="SUPFAM" id="SSF51316">
    <property type="entry name" value="Mss4-like"/>
    <property type="match status" value="1"/>
</dbReference>
<evidence type="ECO:0000313" key="2">
    <source>
        <dbReference type="Proteomes" id="UP000052022"/>
    </source>
</evidence>
<name>A0A0N7M0R5_9RHOB</name>
<accession>A0A0N7M0R5</accession>
<evidence type="ECO:0008006" key="3">
    <source>
        <dbReference type="Google" id="ProtNLM"/>
    </source>
</evidence>
<dbReference type="InterPro" id="IPR011057">
    <property type="entry name" value="Mss4-like_sf"/>
</dbReference>
<dbReference type="AlphaFoldDB" id="A0A0N7M0R5"/>
<organism evidence="1 2">
    <name type="scientific">Tritonibacter multivorans</name>
    <dbReference type="NCBI Taxonomy" id="928856"/>
    <lineage>
        <taxon>Bacteria</taxon>
        <taxon>Pseudomonadati</taxon>
        <taxon>Pseudomonadota</taxon>
        <taxon>Alphaproteobacteria</taxon>
        <taxon>Rhodobacterales</taxon>
        <taxon>Paracoccaceae</taxon>
        <taxon>Tritonibacter</taxon>
    </lineage>
</organism>
<sequence length="197" mass="21652">MSSSDTLSFSCRCGSLTGHLDPGALRHGLRLTCHCNDCLAAERYHTRAQGRDEPARGVALYQTHPDFVHFDTGQEHLAVMRLGPNGLMRWYASCCGTPMCNTLAKPTLPFVGVCVNTLETPDALGREKAEGFLPPRTPGGQPRHRGAGRLVYGVFSRMITSLVTGRWRNTPFFDTGSRTPRAEPMVLSKSERAALYD</sequence>
<reference evidence="1 2" key="1">
    <citation type="submission" date="2015-09" db="EMBL/GenBank/DDBJ databases">
        <authorList>
            <consortium name="Swine Surveillance"/>
        </authorList>
    </citation>
    <scope>NUCLEOTIDE SEQUENCE [LARGE SCALE GENOMIC DNA]</scope>
    <source>
        <strain evidence="1 2">CECT 7557</strain>
    </source>
</reference>
<dbReference type="InterPro" id="IPR046149">
    <property type="entry name" value="DUF6151"/>
</dbReference>
<dbReference type="RefSeq" id="WP_058291287.1">
    <property type="nucleotide sequence ID" value="NZ_CYSD01000042.1"/>
</dbReference>
<dbReference type="Gene3D" id="2.170.150.70">
    <property type="match status" value="1"/>
</dbReference>
<dbReference type="Proteomes" id="UP000052022">
    <property type="component" value="Unassembled WGS sequence"/>
</dbReference>